<name>A0ABT8MAT1_9EURY</name>
<dbReference type="EMBL" id="VCYH01000005">
    <property type="protein sequence ID" value="MDN7025047.1"/>
    <property type="molecule type" value="Genomic_DNA"/>
</dbReference>
<sequence length="97" mass="10614">MNADEIAVGMPVRYPRTGTSGTVVAIEEVDGEVYAELDSTHLLYRLDQLVGLGQAAGTGQKEEKERDVESYLEKEKKFAENLKDAWFATDQSCEGGG</sequence>
<dbReference type="InterPro" id="IPR019209">
    <property type="entry name" value="DUF2098"/>
</dbReference>
<dbReference type="Proteomes" id="UP001168338">
    <property type="component" value="Unassembled WGS sequence"/>
</dbReference>
<dbReference type="RefSeq" id="WP_301664178.1">
    <property type="nucleotide sequence ID" value="NZ_VCYH01000005.1"/>
</dbReference>
<comment type="caution">
    <text evidence="1">The sequence shown here is derived from an EMBL/GenBank/DDBJ whole genome shotgun (WGS) entry which is preliminary data.</text>
</comment>
<proteinExistence type="predicted"/>
<accession>A0ABT8MAT1</accession>
<gene>
    <name evidence="1" type="ORF">FGU65_09125</name>
</gene>
<protein>
    <submittedName>
        <fullName evidence="1">DUF2098 domain-containing protein</fullName>
    </submittedName>
</protein>
<reference evidence="1" key="1">
    <citation type="submission" date="2019-05" db="EMBL/GenBank/DDBJ databases">
        <title>Methanoculleus sp. FWC-SCC1, a methanogenic archaeon isolated from deep marine cold seep.</title>
        <authorList>
            <person name="Chen Y.-W."/>
            <person name="Chen S.-C."/>
            <person name="Teng N.-H."/>
            <person name="Lai M.-C."/>
        </authorList>
    </citation>
    <scope>NUCLEOTIDE SEQUENCE</scope>
    <source>
        <strain evidence="1">FWC-SCC1</strain>
    </source>
</reference>
<organism evidence="1 2">
    <name type="scientific">Methanoculleus frigidifontis</name>
    <dbReference type="NCBI Taxonomy" id="2584085"/>
    <lineage>
        <taxon>Archaea</taxon>
        <taxon>Methanobacteriati</taxon>
        <taxon>Methanobacteriota</taxon>
        <taxon>Stenosarchaea group</taxon>
        <taxon>Methanomicrobia</taxon>
        <taxon>Methanomicrobiales</taxon>
        <taxon>Methanomicrobiaceae</taxon>
        <taxon>Methanoculleus</taxon>
    </lineage>
</organism>
<keyword evidence="2" id="KW-1185">Reference proteome</keyword>
<dbReference type="Pfam" id="PF09871">
    <property type="entry name" value="DUF2098"/>
    <property type="match status" value="1"/>
</dbReference>
<evidence type="ECO:0000313" key="2">
    <source>
        <dbReference type="Proteomes" id="UP001168338"/>
    </source>
</evidence>
<evidence type="ECO:0000313" key="1">
    <source>
        <dbReference type="EMBL" id="MDN7025047.1"/>
    </source>
</evidence>